<proteinExistence type="predicted"/>
<sequence length="74" mass="8562">MIDGHTGLRVMGMVDLIELVMLDRNRKRPREDEVLMSGSEQSIQKKCRTRSRSLKTDNEDLAQTENPLKNFNKS</sequence>
<gene>
    <name evidence="2" type="ORF">LIER_25086</name>
</gene>
<organism evidence="2 3">
    <name type="scientific">Lithospermum erythrorhizon</name>
    <name type="common">Purple gromwell</name>
    <name type="synonym">Lithospermum officinale var. erythrorhizon</name>
    <dbReference type="NCBI Taxonomy" id="34254"/>
    <lineage>
        <taxon>Eukaryota</taxon>
        <taxon>Viridiplantae</taxon>
        <taxon>Streptophyta</taxon>
        <taxon>Embryophyta</taxon>
        <taxon>Tracheophyta</taxon>
        <taxon>Spermatophyta</taxon>
        <taxon>Magnoliopsida</taxon>
        <taxon>eudicotyledons</taxon>
        <taxon>Gunneridae</taxon>
        <taxon>Pentapetalae</taxon>
        <taxon>asterids</taxon>
        <taxon>lamiids</taxon>
        <taxon>Boraginales</taxon>
        <taxon>Boraginaceae</taxon>
        <taxon>Boraginoideae</taxon>
        <taxon>Lithospermeae</taxon>
        <taxon>Lithospermum</taxon>
    </lineage>
</organism>
<name>A0AAV3R4P4_LITER</name>
<dbReference type="AlphaFoldDB" id="A0AAV3R4P4"/>
<evidence type="ECO:0000313" key="3">
    <source>
        <dbReference type="Proteomes" id="UP001454036"/>
    </source>
</evidence>
<protein>
    <submittedName>
        <fullName evidence="2">Uncharacterized protein</fullName>
    </submittedName>
</protein>
<dbReference type="Proteomes" id="UP001454036">
    <property type="component" value="Unassembled WGS sequence"/>
</dbReference>
<reference evidence="2 3" key="1">
    <citation type="submission" date="2024-01" db="EMBL/GenBank/DDBJ databases">
        <title>The complete chloroplast genome sequence of Lithospermum erythrorhizon: insights into the phylogenetic relationship among Boraginaceae species and the maternal lineages of purple gromwells.</title>
        <authorList>
            <person name="Okada T."/>
            <person name="Watanabe K."/>
        </authorList>
    </citation>
    <scope>NUCLEOTIDE SEQUENCE [LARGE SCALE GENOMIC DNA]</scope>
</reference>
<feature type="region of interest" description="Disordered" evidence="1">
    <location>
        <begin position="30"/>
        <end position="74"/>
    </location>
</feature>
<dbReference type="EMBL" id="BAABME010007458">
    <property type="protein sequence ID" value="GAA0170933.1"/>
    <property type="molecule type" value="Genomic_DNA"/>
</dbReference>
<evidence type="ECO:0000256" key="1">
    <source>
        <dbReference type="SAM" id="MobiDB-lite"/>
    </source>
</evidence>
<evidence type="ECO:0000313" key="2">
    <source>
        <dbReference type="EMBL" id="GAA0170933.1"/>
    </source>
</evidence>
<feature type="compositionally biased region" description="Polar residues" evidence="1">
    <location>
        <begin position="61"/>
        <end position="74"/>
    </location>
</feature>
<accession>A0AAV3R4P4</accession>
<comment type="caution">
    <text evidence="2">The sequence shown here is derived from an EMBL/GenBank/DDBJ whole genome shotgun (WGS) entry which is preliminary data.</text>
</comment>
<keyword evidence="3" id="KW-1185">Reference proteome</keyword>